<keyword evidence="3" id="KW-1185">Reference proteome</keyword>
<keyword evidence="1" id="KW-1133">Transmembrane helix</keyword>
<evidence type="ECO:0000313" key="2">
    <source>
        <dbReference type="EMBL" id="GEP95115.1"/>
    </source>
</evidence>
<feature type="transmembrane region" description="Helical" evidence="1">
    <location>
        <begin position="20"/>
        <end position="42"/>
    </location>
</feature>
<evidence type="ECO:0000256" key="1">
    <source>
        <dbReference type="SAM" id="Phobius"/>
    </source>
</evidence>
<organism evidence="2 3">
    <name type="scientific">Chitinophaga cymbidii</name>
    <dbReference type="NCBI Taxonomy" id="1096750"/>
    <lineage>
        <taxon>Bacteria</taxon>
        <taxon>Pseudomonadati</taxon>
        <taxon>Bacteroidota</taxon>
        <taxon>Chitinophagia</taxon>
        <taxon>Chitinophagales</taxon>
        <taxon>Chitinophagaceae</taxon>
        <taxon>Chitinophaga</taxon>
    </lineage>
</organism>
<dbReference type="AlphaFoldDB" id="A0A512RHD2"/>
<sequence>MDEPNENFDWKLLQFFVKIIRTVFIFLFWMLFNIFFGLYLGFGVPDESTPARLTGFYTWLGLSLAGYVYFLWRMWRKKMPPPDQ</sequence>
<keyword evidence="1" id="KW-0812">Transmembrane</keyword>
<keyword evidence="1" id="KW-0472">Membrane</keyword>
<reference evidence="2 3" key="1">
    <citation type="submission" date="2019-07" db="EMBL/GenBank/DDBJ databases">
        <title>Whole genome shotgun sequence of Chitinophaga cymbidii NBRC 109752.</title>
        <authorList>
            <person name="Hosoyama A."/>
            <person name="Uohara A."/>
            <person name="Ohji S."/>
            <person name="Ichikawa N."/>
        </authorList>
    </citation>
    <scope>NUCLEOTIDE SEQUENCE [LARGE SCALE GENOMIC DNA]</scope>
    <source>
        <strain evidence="2 3">NBRC 109752</strain>
    </source>
</reference>
<evidence type="ECO:0000313" key="3">
    <source>
        <dbReference type="Proteomes" id="UP000321436"/>
    </source>
</evidence>
<name>A0A512RHD2_9BACT</name>
<dbReference type="OrthoDB" id="673119at2"/>
<dbReference type="Proteomes" id="UP000321436">
    <property type="component" value="Unassembled WGS sequence"/>
</dbReference>
<protein>
    <submittedName>
        <fullName evidence="2">Uncharacterized protein</fullName>
    </submittedName>
</protein>
<comment type="caution">
    <text evidence="2">The sequence shown here is derived from an EMBL/GenBank/DDBJ whole genome shotgun (WGS) entry which is preliminary data.</text>
</comment>
<accession>A0A512RHD2</accession>
<gene>
    <name evidence="2" type="ORF">CCY01nite_13750</name>
</gene>
<feature type="transmembrane region" description="Helical" evidence="1">
    <location>
        <begin position="54"/>
        <end position="72"/>
    </location>
</feature>
<dbReference type="RefSeq" id="WP_146859101.1">
    <property type="nucleotide sequence ID" value="NZ_BKAU01000001.1"/>
</dbReference>
<proteinExistence type="predicted"/>
<dbReference type="EMBL" id="BKAU01000001">
    <property type="protein sequence ID" value="GEP95115.1"/>
    <property type="molecule type" value="Genomic_DNA"/>
</dbReference>